<keyword evidence="1" id="KW-0732">Signal</keyword>
<dbReference type="GO" id="GO:0005576">
    <property type="term" value="C:extracellular region"/>
    <property type="evidence" value="ECO:0007669"/>
    <property type="project" value="TreeGrafter"/>
</dbReference>
<comment type="caution">
    <text evidence="2">The sequence shown here is derived from an EMBL/GenBank/DDBJ whole genome shotgun (WGS) entry which is preliminary data.</text>
</comment>
<dbReference type="RefSeq" id="WP_002714151.1">
    <property type="nucleotide sequence ID" value="NZ_KB375281.1"/>
</dbReference>
<dbReference type="InterPro" id="IPR052755">
    <property type="entry name" value="Lysozyme_Inhibitor_LprI"/>
</dbReference>
<dbReference type="PATRIC" id="fig|883079.3.peg.3354"/>
<organism evidence="2 3">
    <name type="scientific">Afipia clevelandensis ATCC 49720</name>
    <dbReference type="NCBI Taxonomy" id="883079"/>
    <lineage>
        <taxon>Bacteria</taxon>
        <taxon>Pseudomonadati</taxon>
        <taxon>Pseudomonadota</taxon>
        <taxon>Alphaproteobacteria</taxon>
        <taxon>Hyphomicrobiales</taxon>
        <taxon>Nitrobacteraceae</taxon>
        <taxon>Afipia</taxon>
    </lineage>
</organism>
<dbReference type="AlphaFoldDB" id="K8P0R8"/>
<dbReference type="EMBL" id="AGWY01000013">
    <property type="protein sequence ID" value="EKS33240.1"/>
    <property type="molecule type" value="Genomic_DNA"/>
</dbReference>
<evidence type="ECO:0000256" key="1">
    <source>
        <dbReference type="SAM" id="SignalP"/>
    </source>
</evidence>
<feature type="chain" id="PRO_5003919577" description="Lysozyme inhibitor LprI N-terminal domain-containing protein" evidence="1">
    <location>
        <begin position="27"/>
        <end position="122"/>
    </location>
</feature>
<dbReference type="PANTHER" id="PTHR37549:SF1">
    <property type="entry name" value="LIPOPROTEIN LPRI"/>
    <property type="match status" value="1"/>
</dbReference>
<feature type="signal peptide" evidence="1">
    <location>
        <begin position="1"/>
        <end position="26"/>
    </location>
</feature>
<dbReference type="HOGENOM" id="CLU_159935_0_0_5"/>
<gene>
    <name evidence="2" type="ORF">HMPREF9696_03281</name>
</gene>
<sequence>MNFSRSVIGVSAALLIFGAAFSSADAADYSPLDCKKASSPTERTICSDYGLGQSEARVATLYGVTTSLVAMGQRGTIQDDQRIFLRQRDACGSNTACLRAAYAARDKQLEAVMQSIQQRGPF</sequence>
<dbReference type="OrthoDB" id="122332at2"/>
<name>K8P0R8_9BRAD</name>
<proteinExistence type="predicted"/>
<dbReference type="PANTHER" id="PTHR37549">
    <property type="entry name" value="LIPOPROTEIN LPRI"/>
    <property type="match status" value="1"/>
</dbReference>
<dbReference type="Proteomes" id="UP000001095">
    <property type="component" value="Unassembled WGS sequence"/>
</dbReference>
<reference evidence="2 3" key="1">
    <citation type="submission" date="2012-04" db="EMBL/GenBank/DDBJ databases">
        <title>The Genome Sequence of Afipia clevelandensis ATCC 49720.</title>
        <authorList>
            <consortium name="The Broad Institute Genome Sequencing Platform"/>
            <person name="Earl A."/>
            <person name="Ward D."/>
            <person name="Feldgarden M."/>
            <person name="Gevers D."/>
            <person name="Huys G."/>
            <person name="Walker B."/>
            <person name="Young S.K."/>
            <person name="Zeng Q."/>
            <person name="Gargeya S."/>
            <person name="Fitzgerald M."/>
            <person name="Haas B."/>
            <person name="Abouelleil A."/>
            <person name="Alvarado L."/>
            <person name="Arachchi H.M."/>
            <person name="Berlin A."/>
            <person name="Chapman S.B."/>
            <person name="Goldberg J."/>
            <person name="Griggs A."/>
            <person name="Gujja S."/>
            <person name="Hansen M."/>
            <person name="Howarth C."/>
            <person name="Imamovic A."/>
            <person name="Larimer J."/>
            <person name="McCowen C."/>
            <person name="Montmayeur A."/>
            <person name="Murphy C."/>
            <person name="Neiman D."/>
            <person name="Pearson M."/>
            <person name="Priest M."/>
            <person name="Roberts A."/>
            <person name="Saif S."/>
            <person name="Shea T."/>
            <person name="Sisk P."/>
            <person name="Sykes S."/>
            <person name="Wortman J."/>
            <person name="Nusbaum C."/>
            <person name="Birren B."/>
        </authorList>
    </citation>
    <scope>NUCLEOTIDE SEQUENCE [LARGE SCALE GENOMIC DNA]</scope>
    <source>
        <strain evidence="2 3">ATCC 49720</strain>
    </source>
</reference>
<accession>K8P0R8</accession>
<keyword evidence="3" id="KW-1185">Reference proteome</keyword>
<evidence type="ECO:0000313" key="3">
    <source>
        <dbReference type="Proteomes" id="UP000001095"/>
    </source>
</evidence>
<evidence type="ECO:0000313" key="2">
    <source>
        <dbReference type="EMBL" id="EKS33240.1"/>
    </source>
</evidence>
<evidence type="ECO:0008006" key="4">
    <source>
        <dbReference type="Google" id="ProtNLM"/>
    </source>
</evidence>
<protein>
    <recommendedName>
        <fullName evidence="4">Lysozyme inhibitor LprI N-terminal domain-containing protein</fullName>
    </recommendedName>
</protein>